<evidence type="ECO:0000256" key="8">
    <source>
        <dbReference type="PIRSR" id="PIRSR018455-2"/>
    </source>
</evidence>
<evidence type="ECO:0000256" key="1">
    <source>
        <dbReference type="ARBA" id="ARBA00022670"/>
    </source>
</evidence>
<dbReference type="GO" id="GO:0046872">
    <property type="term" value="F:metal ion binding"/>
    <property type="evidence" value="ECO:0007669"/>
    <property type="project" value="UniProtKB-KW"/>
</dbReference>
<dbReference type="NCBIfam" id="NF006947">
    <property type="entry name" value="PRK09429.1"/>
    <property type="match status" value="1"/>
</dbReference>
<dbReference type="PIRSF" id="PIRSF018455">
    <property type="entry name" value="MepA"/>
    <property type="match status" value="1"/>
</dbReference>
<dbReference type="InterPro" id="IPR005073">
    <property type="entry name" value="Peptidase_M74"/>
</dbReference>
<dbReference type="SUPFAM" id="SSF55166">
    <property type="entry name" value="Hedgehog/DD-peptidase"/>
    <property type="match status" value="1"/>
</dbReference>
<keyword evidence="11" id="KW-1185">Reference proteome</keyword>
<keyword evidence="7" id="KW-0482">Metalloprotease</keyword>
<evidence type="ECO:0000256" key="5">
    <source>
        <dbReference type="ARBA" id="ARBA00022801"/>
    </source>
</evidence>
<evidence type="ECO:0000256" key="3">
    <source>
        <dbReference type="ARBA" id="ARBA00022729"/>
    </source>
</evidence>
<evidence type="ECO:0000313" key="11">
    <source>
        <dbReference type="Proteomes" id="UP000503336"/>
    </source>
</evidence>
<dbReference type="GO" id="GO:0006508">
    <property type="term" value="P:proteolysis"/>
    <property type="evidence" value="ECO:0007669"/>
    <property type="project" value="UniProtKB-KW"/>
</dbReference>
<dbReference type="InterPro" id="IPR009045">
    <property type="entry name" value="Zn_M74/Hedgehog-like"/>
</dbReference>
<evidence type="ECO:0000256" key="9">
    <source>
        <dbReference type="SAM" id="SignalP"/>
    </source>
</evidence>
<name>A0A7L5BTE3_9RHOB</name>
<gene>
    <name evidence="10" type="primary">mepA</name>
    <name evidence="10" type="ORF">G5B40_01660</name>
</gene>
<dbReference type="RefSeq" id="WP_165094238.1">
    <property type="nucleotide sequence ID" value="NZ_CP049056.1"/>
</dbReference>
<keyword evidence="8" id="KW-1015">Disulfide bond</keyword>
<dbReference type="GO" id="GO:0030288">
    <property type="term" value="C:outer membrane-bounded periplasmic space"/>
    <property type="evidence" value="ECO:0007669"/>
    <property type="project" value="InterPro"/>
</dbReference>
<feature type="disulfide bond" evidence="8">
    <location>
        <begin position="49"/>
        <end position="279"/>
    </location>
</feature>
<keyword evidence="3 9" id="KW-0732">Signal</keyword>
<evidence type="ECO:0000256" key="2">
    <source>
        <dbReference type="ARBA" id="ARBA00022723"/>
    </source>
</evidence>
<accession>A0A7L5BTE3</accession>
<dbReference type="GO" id="GO:0004252">
    <property type="term" value="F:serine-type endopeptidase activity"/>
    <property type="evidence" value="ECO:0007669"/>
    <property type="project" value="InterPro"/>
</dbReference>
<organism evidence="10 11">
    <name type="scientific">Pikeienuella piscinae</name>
    <dbReference type="NCBI Taxonomy" id="2748098"/>
    <lineage>
        <taxon>Bacteria</taxon>
        <taxon>Pseudomonadati</taxon>
        <taxon>Pseudomonadota</taxon>
        <taxon>Alphaproteobacteria</taxon>
        <taxon>Rhodobacterales</taxon>
        <taxon>Paracoccaceae</taxon>
        <taxon>Pikeienuella</taxon>
    </lineage>
</organism>
<keyword evidence="2" id="KW-0479">Metal-binding</keyword>
<keyword evidence="4" id="KW-0574">Periplasm</keyword>
<protein>
    <submittedName>
        <fullName evidence="10">Penicillin-insensitive murein endopeptidase</fullName>
    </submittedName>
</protein>
<reference evidence="10 11" key="1">
    <citation type="submission" date="2020-02" db="EMBL/GenBank/DDBJ databases">
        <title>complete genome sequence of Rhodobacteraceae bacterium.</title>
        <authorList>
            <person name="Park J."/>
            <person name="Kim Y.-S."/>
            <person name="Kim K.-H."/>
        </authorList>
    </citation>
    <scope>NUCLEOTIDE SEQUENCE [LARGE SCALE GENOMIC DNA]</scope>
    <source>
        <strain evidence="10 11">RR4-56</strain>
    </source>
</reference>
<feature type="signal peptide" evidence="9">
    <location>
        <begin position="1"/>
        <end position="20"/>
    </location>
</feature>
<evidence type="ECO:0000256" key="6">
    <source>
        <dbReference type="ARBA" id="ARBA00022833"/>
    </source>
</evidence>
<evidence type="ECO:0000256" key="4">
    <source>
        <dbReference type="ARBA" id="ARBA00022764"/>
    </source>
</evidence>
<dbReference type="GO" id="GO:0008237">
    <property type="term" value="F:metallopeptidase activity"/>
    <property type="evidence" value="ECO:0007669"/>
    <property type="project" value="UniProtKB-KW"/>
</dbReference>
<evidence type="ECO:0000313" key="10">
    <source>
        <dbReference type="EMBL" id="QIE54261.1"/>
    </source>
</evidence>
<keyword evidence="5" id="KW-0378">Hydrolase</keyword>
<dbReference type="EMBL" id="CP049056">
    <property type="protein sequence ID" value="QIE54261.1"/>
    <property type="molecule type" value="Genomic_DNA"/>
</dbReference>
<dbReference type="Proteomes" id="UP000503336">
    <property type="component" value="Chromosome"/>
</dbReference>
<keyword evidence="1" id="KW-0645">Protease</keyword>
<dbReference type="Gene3D" id="3.30.1380.10">
    <property type="match status" value="1"/>
</dbReference>
<dbReference type="Pfam" id="PF03411">
    <property type="entry name" value="Peptidase_M74"/>
    <property type="match status" value="1"/>
</dbReference>
<feature type="chain" id="PRO_5029485945" evidence="9">
    <location>
        <begin position="21"/>
        <end position="286"/>
    </location>
</feature>
<evidence type="ECO:0000256" key="7">
    <source>
        <dbReference type="ARBA" id="ARBA00023049"/>
    </source>
</evidence>
<feature type="disulfide bond" evidence="8">
    <location>
        <begin position="221"/>
        <end position="228"/>
    </location>
</feature>
<proteinExistence type="predicted"/>
<dbReference type="KEGG" id="hdh:G5B40_01660"/>
<sequence>MKTLAIGFAALATLTSLASAEPAKRLFGARAAPATSMAAAPVGSYANGCLAGGVMLPTTGPGWQAMRLERNRNWGHPELVAFVARLGAAAQSIGWDGVLVGDLSQPRGGPMLSGHASHQIGLDVDIWMRPGYARELTRAERSKLGSFSVVRADRRSVNDAWTPRHAALLQAAAEDDAVARIFVNAAIKDQLCRDVGGDRLWLRKIRPWWGHDEHFHVRLTCPKGAPACTDQAPPPAGDGCDETLAWWFSDEALNPKPAPDAPKPKPRRELTLADLPSACAAVLNAK</sequence>
<feature type="disulfide bond" evidence="8">
    <location>
        <begin position="192"/>
        <end position="240"/>
    </location>
</feature>
<dbReference type="AlphaFoldDB" id="A0A7L5BTE3"/>
<keyword evidence="6" id="KW-0862">Zinc</keyword>